<sequence length="320" mass="33995">MKLMRRNDSSHPRGGEGMRTDEFGEALRAIARFCEQAADGDLEVRLPRLPGEDHLADVAAARQGLNRLMDLVDAFVRESTGSLAAASAGNYHRRFLHRGMRGAFRRGAEVIDDARRAIRRGARTLEEANQRRLGLADEFETAVMSTSEHVAAASTELSASAASLAESTRATVVAADRSAGAIRSLSESSVQIDAVVQLINSVAAQTRLLALNATIEAARAGEAGRGFAIVANEVKQLADATARATAQISEQVAGIRDQTSEVVTAIETVTASMRDVESMVAGIRVAAEGRPEAGGADQGLSQMAESLQARAGQFLTELRR</sequence>
<dbReference type="Gene3D" id="1.10.287.950">
    <property type="entry name" value="Methyl-accepting chemotaxis protein"/>
    <property type="match status" value="1"/>
</dbReference>
<dbReference type="EMBL" id="JAATVY010000015">
    <property type="protein sequence ID" value="NJC71959.1"/>
    <property type="molecule type" value="Genomic_DNA"/>
</dbReference>
<dbReference type="Pfam" id="PF00015">
    <property type="entry name" value="MCPsignal"/>
    <property type="match status" value="1"/>
</dbReference>
<dbReference type="SMART" id="SM00283">
    <property type="entry name" value="MA"/>
    <property type="match status" value="1"/>
</dbReference>
<evidence type="ECO:0000256" key="1">
    <source>
        <dbReference type="ARBA" id="ARBA00023224"/>
    </source>
</evidence>
<feature type="domain" description="Methyl-accepting transducer" evidence="4">
    <location>
        <begin position="151"/>
        <end position="281"/>
    </location>
</feature>
<comment type="caution">
    <text evidence="5">The sequence shown here is derived from an EMBL/GenBank/DDBJ whole genome shotgun (WGS) entry which is preliminary data.</text>
</comment>
<dbReference type="PANTHER" id="PTHR32089:SF112">
    <property type="entry name" value="LYSOZYME-LIKE PROTEIN-RELATED"/>
    <property type="match status" value="1"/>
</dbReference>
<organism evidence="5 6">
    <name type="scientific">Planosporangium thailandense</name>
    <dbReference type="NCBI Taxonomy" id="765197"/>
    <lineage>
        <taxon>Bacteria</taxon>
        <taxon>Bacillati</taxon>
        <taxon>Actinomycetota</taxon>
        <taxon>Actinomycetes</taxon>
        <taxon>Micromonosporales</taxon>
        <taxon>Micromonosporaceae</taxon>
        <taxon>Planosporangium</taxon>
    </lineage>
</organism>
<reference evidence="5 6" key="1">
    <citation type="submission" date="2020-03" db="EMBL/GenBank/DDBJ databases">
        <title>WGS of the type strain of Planosporangium spp.</title>
        <authorList>
            <person name="Thawai C."/>
        </authorList>
    </citation>
    <scope>NUCLEOTIDE SEQUENCE [LARGE SCALE GENOMIC DNA]</scope>
    <source>
        <strain evidence="5 6">TBRC 5610</strain>
    </source>
</reference>
<dbReference type="Proteomes" id="UP000722989">
    <property type="component" value="Unassembled WGS sequence"/>
</dbReference>
<protein>
    <submittedName>
        <fullName evidence="5">Chemotaxis protein</fullName>
    </submittedName>
</protein>
<feature type="region of interest" description="Disordered" evidence="3">
    <location>
        <begin position="1"/>
        <end position="20"/>
    </location>
</feature>
<dbReference type="PROSITE" id="PS50111">
    <property type="entry name" value="CHEMOTAXIS_TRANSDUC_2"/>
    <property type="match status" value="1"/>
</dbReference>
<dbReference type="InterPro" id="IPR004089">
    <property type="entry name" value="MCPsignal_dom"/>
</dbReference>
<keyword evidence="6" id="KW-1185">Reference proteome</keyword>
<proteinExistence type="predicted"/>
<keyword evidence="1 2" id="KW-0807">Transducer</keyword>
<evidence type="ECO:0000256" key="3">
    <source>
        <dbReference type="SAM" id="MobiDB-lite"/>
    </source>
</evidence>
<evidence type="ECO:0000259" key="4">
    <source>
        <dbReference type="PROSITE" id="PS50111"/>
    </source>
</evidence>
<evidence type="ECO:0000313" key="5">
    <source>
        <dbReference type="EMBL" id="NJC71959.1"/>
    </source>
</evidence>
<evidence type="ECO:0000256" key="2">
    <source>
        <dbReference type="PROSITE-ProRule" id="PRU00284"/>
    </source>
</evidence>
<evidence type="ECO:0000313" key="6">
    <source>
        <dbReference type="Proteomes" id="UP000722989"/>
    </source>
</evidence>
<dbReference type="PANTHER" id="PTHR32089">
    <property type="entry name" value="METHYL-ACCEPTING CHEMOTAXIS PROTEIN MCPB"/>
    <property type="match status" value="1"/>
</dbReference>
<gene>
    <name evidence="5" type="ORF">HC031_19880</name>
</gene>
<dbReference type="SUPFAM" id="SSF58104">
    <property type="entry name" value="Methyl-accepting chemotaxis protein (MCP) signaling domain"/>
    <property type="match status" value="1"/>
</dbReference>
<accession>A0ABX0Y3Q3</accession>
<name>A0ABX0Y3Q3_9ACTN</name>